<gene>
    <name evidence="1" type="ORF">HYW89_03600</name>
</gene>
<proteinExistence type="predicted"/>
<dbReference type="EMBL" id="CP066690">
    <property type="protein sequence ID" value="QQG45060.1"/>
    <property type="molecule type" value="Genomic_DNA"/>
</dbReference>
<name>A0A7T5RJY2_9BACT</name>
<evidence type="ECO:0000313" key="2">
    <source>
        <dbReference type="Proteomes" id="UP000595618"/>
    </source>
</evidence>
<sequence length="187" mass="21077">MKVILLVIGMVVGLFLVSVMTGFYPVALVDGAPIFYRTWKKTEEAAKHFANTQLVSRGSKPIDFSAPQNSELLLAGRKDTLTSLIEDTILHQGGKKLHKGFERLVAAKVSTALKDNEDIEQAAKLVYNLDLDDFKELVLLPQAQGEVVAEILEKQNQDFEGWLREAKKQKRVFLMFVPFSWDGERIQ</sequence>
<accession>A0A7T5RJY2</accession>
<protein>
    <submittedName>
        <fullName evidence="1">Uncharacterized protein</fullName>
    </submittedName>
</protein>
<reference evidence="1 2" key="1">
    <citation type="submission" date="2020-07" db="EMBL/GenBank/DDBJ databases">
        <title>Huge and variable diversity of episymbiotic CPR bacteria and DPANN archaea in groundwater ecosystems.</title>
        <authorList>
            <person name="He C.Y."/>
            <person name="Keren R."/>
            <person name="Whittaker M."/>
            <person name="Farag I.F."/>
            <person name="Doudna J."/>
            <person name="Cate J.H.D."/>
            <person name="Banfield J.F."/>
        </authorList>
    </citation>
    <scope>NUCLEOTIDE SEQUENCE [LARGE SCALE GENOMIC DNA]</scope>
    <source>
        <strain evidence="1">NC_groundwater_541_Ag_S-0.1um_46_50</strain>
    </source>
</reference>
<dbReference type="AlphaFoldDB" id="A0A7T5RJY2"/>
<organism evidence="1 2">
    <name type="scientific">Candidatus Sungiibacteriota bacterium</name>
    <dbReference type="NCBI Taxonomy" id="2750080"/>
    <lineage>
        <taxon>Bacteria</taxon>
        <taxon>Candidatus Sungiibacteriota</taxon>
    </lineage>
</organism>
<dbReference type="Proteomes" id="UP000595618">
    <property type="component" value="Chromosome"/>
</dbReference>
<evidence type="ECO:0000313" key="1">
    <source>
        <dbReference type="EMBL" id="QQG45060.1"/>
    </source>
</evidence>